<proteinExistence type="predicted"/>
<feature type="compositionally biased region" description="Basic residues" evidence="1">
    <location>
        <begin position="85"/>
        <end position="100"/>
    </location>
</feature>
<feature type="region of interest" description="Disordered" evidence="1">
    <location>
        <begin position="65"/>
        <end position="100"/>
    </location>
</feature>
<reference evidence="2" key="1">
    <citation type="journal article" date="2023" name="Plant J.">
        <title>The genome of the king protea, Protea cynaroides.</title>
        <authorList>
            <person name="Chang J."/>
            <person name="Duong T.A."/>
            <person name="Schoeman C."/>
            <person name="Ma X."/>
            <person name="Roodt D."/>
            <person name="Barker N."/>
            <person name="Li Z."/>
            <person name="Van de Peer Y."/>
            <person name="Mizrachi E."/>
        </authorList>
    </citation>
    <scope>NUCLEOTIDE SEQUENCE</scope>
    <source>
        <tissue evidence="2">Young leaves</tissue>
    </source>
</reference>
<evidence type="ECO:0000313" key="3">
    <source>
        <dbReference type="Proteomes" id="UP001141806"/>
    </source>
</evidence>
<evidence type="ECO:0000313" key="2">
    <source>
        <dbReference type="EMBL" id="KAJ4966299.1"/>
    </source>
</evidence>
<dbReference type="OrthoDB" id="1304043at2759"/>
<evidence type="ECO:0000256" key="1">
    <source>
        <dbReference type="SAM" id="MobiDB-lite"/>
    </source>
</evidence>
<comment type="caution">
    <text evidence="2">The sequence shown here is derived from an EMBL/GenBank/DDBJ whole genome shotgun (WGS) entry which is preliminary data.</text>
</comment>
<dbReference type="Proteomes" id="UP001141806">
    <property type="component" value="Unassembled WGS sequence"/>
</dbReference>
<gene>
    <name evidence="2" type="ORF">NE237_018148</name>
</gene>
<dbReference type="AlphaFoldDB" id="A0A9Q0QNX1"/>
<organism evidence="2 3">
    <name type="scientific">Protea cynaroides</name>
    <dbReference type="NCBI Taxonomy" id="273540"/>
    <lineage>
        <taxon>Eukaryota</taxon>
        <taxon>Viridiplantae</taxon>
        <taxon>Streptophyta</taxon>
        <taxon>Embryophyta</taxon>
        <taxon>Tracheophyta</taxon>
        <taxon>Spermatophyta</taxon>
        <taxon>Magnoliopsida</taxon>
        <taxon>Proteales</taxon>
        <taxon>Proteaceae</taxon>
        <taxon>Protea</taxon>
    </lineage>
</organism>
<name>A0A9Q0QNX1_9MAGN</name>
<feature type="compositionally biased region" description="Polar residues" evidence="1">
    <location>
        <begin position="66"/>
        <end position="80"/>
    </location>
</feature>
<dbReference type="EMBL" id="JAMYWD010000007">
    <property type="protein sequence ID" value="KAJ4966299.1"/>
    <property type="molecule type" value="Genomic_DNA"/>
</dbReference>
<accession>A0A9Q0QNX1</accession>
<protein>
    <submittedName>
        <fullName evidence="2">Uncharacterized protein</fullName>
    </submittedName>
</protein>
<sequence>MELKLIEGDKVSPKTMRYNPLDSITQVAQVHGGRVVSRCNEGGVVRMKIVVRKQEVKQMLAMMKSGKNNTHQASASSMSEQRLHSMPRKQHRRHDHVKGKWRTWTWRPALQSIPEEQNENRTC</sequence>
<keyword evidence="3" id="KW-1185">Reference proteome</keyword>